<organism evidence="6 7">
    <name type="scientific">Aeromicrobium camelliae</name>
    <dbReference type="NCBI Taxonomy" id="1538144"/>
    <lineage>
        <taxon>Bacteria</taxon>
        <taxon>Bacillati</taxon>
        <taxon>Actinomycetota</taxon>
        <taxon>Actinomycetes</taxon>
        <taxon>Propionibacteriales</taxon>
        <taxon>Nocardioidaceae</taxon>
        <taxon>Aeromicrobium</taxon>
    </lineage>
</organism>
<dbReference type="AlphaFoldDB" id="A0A3N6ZCG4"/>
<evidence type="ECO:0000313" key="7">
    <source>
        <dbReference type="Proteomes" id="UP000275225"/>
    </source>
</evidence>
<dbReference type="Gene3D" id="3.40.50.1980">
    <property type="entry name" value="Nitrogenase molybdenum iron protein domain"/>
    <property type="match status" value="2"/>
</dbReference>
<dbReference type="RefSeq" id="WP_124236831.1">
    <property type="nucleotide sequence ID" value="NZ_JBHUFI010000019.1"/>
</dbReference>
<feature type="chain" id="PRO_5038664346" evidence="5">
    <location>
        <begin position="21"/>
        <end position="326"/>
    </location>
</feature>
<evidence type="ECO:0000256" key="3">
    <source>
        <dbReference type="ARBA" id="ARBA00022729"/>
    </source>
</evidence>
<evidence type="ECO:0000256" key="5">
    <source>
        <dbReference type="SAM" id="SignalP"/>
    </source>
</evidence>
<dbReference type="EMBL" id="RQJX01000010">
    <property type="protein sequence ID" value="RQN07881.1"/>
    <property type="molecule type" value="Genomic_DNA"/>
</dbReference>
<feature type="compositionally biased region" description="Basic and acidic residues" evidence="4">
    <location>
        <begin position="121"/>
        <end position="159"/>
    </location>
</feature>
<keyword evidence="3 5" id="KW-0732">Signal</keyword>
<dbReference type="SUPFAM" id="SSF53807">
    <property type="entry name" value="Helical backbone' metal receptor"/>
    <property type="match status" value="1"/>
</dbReference>
<dbReference type="PANTHER" id="PTHR42953">
    <property type="entry name" value="HIGH-AFFINITY ZINC UPTAKE SYSTEM PROTEIN ZNUA-RELATED"/>
    <property type="match status" value="1"/>
</dbReference>
<evidence type="ECO:0000256" key="1">
    <source>
        <dbReference type="ARBA" id="ARBA00011028"/>
    </source>
</evidence>
<name>A0A3N6ZCG4_9ACTN</name>
<keyword evidence="2" id="KW-0813">Transport</keyword>
<dbReference type="PROSITE" id="PS51257">
    <property type="entry name" value="PROKAR_LIPOPROTEIN"/>
    <property type="match status" value="1"/>
</dbReference>
<dbReference type="InterPro" id="IPR006127">
    <property type="entry name" value="ZnuA-like"/>
</dbReference>
<evidence type="ECO:0000313" key="6">
    <source>
        <dbReference type="EMBL" id="RQN07881.1"/>
    </source>
</evidence>
<evidence type="ECO:0000256" key="4">
    <source>
        <dbReference type="SAM" id="MobiDB-lite"/>
    </source>
</evidence>
<protein>
    <submittedName>
        <fullName evidence="6">Zinc ABC transporter substrate-binding protein</fullName>
    </submittedName>
</protein>
<dbReference type="GO" id="GO:0046872">
    <property type="term" value="F:metal ion binding"/>
    <property type="evidence" value="ECO:0007669"/>
    <property type="project" value="InterPro"/>
</dbReference>
<proteinExistence type="inferred from homology"/>
<dbReference type="PANTHER" id="PTHR42953:SF3">
    <property type="entry name" value="HIGH-AFFINITY ZINC UPTAKE SYSTEM PROTEIN ZNUA"/>
    <property type="match status" value="1"/>
</dbReference>
<comment type="caution">
    <text evidence="6">The sequence shown here is derived from an EMBL/GenBank/DDBJ whole genome shotgun (WGS) entry which is preliminary data.</text>
</comment>
<dbReference type="Proteomes" id="UP000275225">
    <property type="component" value="Unassembled WGS sequence"/>
</dbReference>
<feature type="region of interest" description="Disordered" evidence="4">
    <location>
        <begin position="121"/>
        <end position="162"/>
    </location>
</feature>
<dbReference type="InterPro" id="IPR050492">
    <property type="entry name" value="Bact_metal-bind_prot9"/>
</dbReference>
<accession>A0A3N6ZCG4</accession>
<gene>
    <name evidence="6" type="ORF">EHW97_08990</name>
</gene>
<evidence type="ECO:0000256" key="2">
    <source>
        <dbReference type="ARBA" id="ARBA00022448"/>
    </source>
</evidence>
<feature type="signal peptide" evidence="5">
    <location>
        <begin position="1"/>
        <end position="20"/>
    </location>
</feature>
<comment type="similarity">
    <text evidence="1">Belongs to the bacterial solute-binding protein 9 family.</text>
</comment>
<reference evidence="6 7" key="1">
    <citation type="submission" date="2018-11" db="EMBL/GenBank/DDBJ databases">
        <authorList>
            <person name="Li F."/>
        </authorList>
    </citation>
    <scope>NUCLEOTIDE SEQUENCE [LARGE SCALE GENOMIC DNA]</scope>
    <source>
        <strain evidence="6 7">YS17T</strain>
    </source>
</reference>
<sequence length="326" mass="34331">MKRSALPALVVSALALSACGGGTSGEDGGGGVRVVASFYPAQFIAERVGGDLVDIETLTSPGGEAHDLELTAKQIGAVQSADVLVYLDGFQTAVDEAVEQADRDAATTVDLAEGVDLLDAQDPHDHEHSHEGEESHDHSHESEESHDHGHDHGDVDPHLWLDPANLEPAAKSLADALSEADPDHADEYAANAQELVDDLTALDEEFATGLATCERRDFVTSHAAFAYLAHAYDLHQLPIAGIDPGAEPTTAQLGEITELVQTEGITTIFTETLASPALAETVARETGATTATLDPIEGLADETSDQDYLSIMRANLAALQKANDCR</sequence>
<dbReference type="Pfam" id="PF01297">
    <property type="entry name" value="ZnuA"/>
    <property type="match status" value="1"/>
</dbReference>
<dbReference type="GO" id="GO:0030001">
    <property type="term" value="P:metal ion transport"/>
    <property type="evidence" value="ECO:0007669"/>
    <property type="project" value="InterPro"/>
</dbReference>
<keyword evidence="7" id="KW-1185">Reference proteome</keyword>
<dbReference type="OrthoDB" id="9810636at2"/>